<proteinExistence type="predicted"/>
<name>A0A9P6DKK8_PLEER</name>
<evidence type="ECO:0000313" key="2">
    <source>
        <dbReference type="Proteomes" id="UP000807025"/>
    </source>
</evidence>
<reference evidence="1" key="1">
    <citation type="submission" date="2020-11" db="EMBL/GenBank/DDBJ databases">
        <authorList>
            <consortium name="DOE Joint Genome Institute"/>
            <person name="Ahrendt S."/>
            <person name="Riley R."/>
            <person name="Andreopoulos W."/>
            <person name="Labutti K."/>
            <person name="Pangilinan J."/>
            <person name="Ruiz-Duenas F.J."/>
            <person name="Barrasa J.M."/>
            <person name="Sanchez-Garcia M."/>
            <person name="Camarero S."/>
            <person name="Miyauchi S."/>
            <person name="Serrano A."/>
            <person name="Linde D."/>
            <person name="Babiker R."/>
            <person name="Drula E."/>
            <person name="Ayuso-Fernandez I."/>
            <person name="Pacheco R."/>
            <person name="Padilla G."/>
            <person name="Ferreira P."/>
            <person name="Barriuso J."/>
            <person name="Kellner H."/>
            <person name="Castanera R."/>
            <person name="Alfaro M."/>
            <person name="Ramirez L."/>
            <person name="Pisabarro A.G."/>
            <person name="Kuo A."/>
            <person name="Tritt A."/>
            <person name="Lipzen A."/>
            <person name="He G."/>
            <person name="Yan M."/>
            <person name="Ng V."/>
            <person name="Cullen D."/>
            <person name="Martin F."/>
            <person name="Rosso M.-N."/>
            <person name="Henrissat B."/>
            <person name="Hibbett D."/>
            <person name="Martinez A.T."/>
            <person name="Grigoriev I.V."/>
        </authorList>
    </citation>
    <scope>NUCLEOTIDE SEQUENCE</scope>
    <source>
        <strain evidence="1">ATCC 90797</strain>
    </source>
</reference>
<accession>A0A9P6DKK8</accession>
<organism evidence="1 2">
    <name type="scientific">Pleurotus eryngii</name>
    <name type="common">Boletus of the steppes</name>
    <dbReference type="NCBI Taxonomy" id="5323"/>
    <lineage>
        <taxon>Eukaryota</taxon>
        <taxon>Fungi</taxon>
        <taxon>Dikarya</taxon>
        <taxon>Basidiomycota</taxon>
        <taxon>Agaricomycotina</taxon>
        <taxon>Agaricomycetes</taxon>
        <taxon>Agaricomycetidae</taxon>
        <taxon>Agaricales</taxon>
        <taxon>Pleurotineae</taxon>
        <taxon>Pleurotaceae</taxon>
        <taxon>Pleurotus</taxon>
    </lineage>
</organism>
<dbReference type="Proteomes" id="UP000807025">
    <property type="component" value="Unassembled WGS sequence"/>
</dbReference>
<dbReference type="AlphaFoldDB" id="A0A9P6DKK8"/>
<gene>
    <name evidence="1" type="ORF">BDN71DRAFT_3296</name>
</gene>
<protein>
    <submittedName>
        <fullName evidence="1">Uncharacterized protein</fullName>
    </submittedName>
</protein>
<sequence length="141" mass="16498">MWLAKRTKAFTTTYTLCFRGAFAEMTVIRRYSITRSPPNGRRMPPLPPHGSLTYSPSPVPPLCPDRIDPRWLRDRRRRRQNVQCRYISTFKLNDMLVRPEVMAVSTPFTYNPLSSTGGGWFPSQRLLRSQTHWIRCHCAWA</sequence>
<dbReference type="EMBL" id="MU154521">
    <property type="protein sequence ID" value="KAF9502073.1"/>
    <property type="molecule type" value="Genomic_DNA"/>
</dbReference>
<comment type="caution">
    <text evidence="1">The sequence shown here is derived from an EMBL/GenBank/DDBJ whole genome shotgun (WGS) entry which is preliminary data.</text>
</comment>
<keyword evidence="2" id="KW-1185">Reference proteome</keyword>
<evidence type="ECO:0000313" key="1">
    <source>
        <dbReference type="EMBL" id="KAF9502073.1"/>
    </source>
</evidence>